<dbReference type="RefSeq" id="WP_131336871.1">
    <property type="nucleotide sequence ID" value="NZ_SJJZ01000001.1"/>
</dbReference>
<evidence type="ECO:0008006" key="4">
    <source>
        <dbReference type="Google" id="ProtNLM"/>
    </source>
</evidence>
<dbReference type="EMBL" id="SJJZ01000001">
    <property type="protein sequence ID" value="TCC11845.1"/>
    <property type="molecule type" value="Genomic_DNA"/>
</dbReference>
<protein>
    <recommendedName>
        <fullName evidence="4">IPT/TIG domain-containing protein</fullName>
    </recommendedName>
</protein>
<evidence type="ECO:0000313" key="3">
    <source>
        <dbReference type="Proteomes" id="UP000292346"/>
    </source>
</evidence>
<sequence>MRIGRVLAAALAVPLAGLLPVGAAQADPDPNLTISQVVLGRTSVAVSGLNTYPINVTVKGGYNSSEPGDAGLVLNVVLERTGGTGPRDSIVSADLKRTGGTVQNGTWTGRLNVASTANGTFKVTGVMTGPYGAPDPGTPVDPTPYSGQTITVKGTNLPKITASVNPRVVPWDKPYSITWAVTNTATGKPYGSRIPIGLGVDTPCAEGGSPMYKTGTNGLITKSYTAYDGGAMNCAHVYADPYYVAGQWLFVAHPAIVSAVPSKTSAPVGTVVPVNGSVYRVGSCSVQLQRLYGASQWRTVSSAAVRQSGRFTVNAQPSYKGLIPYRAYFPTCHNIVAGVSKTFYIRGT</sequence>
<evidence type="ECO:0000256" key="1">
    <source>
        <dbReference type="SAM" id="SignalP"/>
    </source>
</evidence>
<dbReference type="OrthoDB" id="3806702at2"/>
<accession>A0A4R0HKA3</accession>
<dbReference type="AlphaFoldDB" id="A0A4R0HKA3"/>
<reference evidence="2 3" key="1">
    <citation type="submission" date="2019-02" db="EMBL/GenBank/DDBJ databases">
        <title>Kribbella capetownensis sp. nov. and Kribbella speibonae sp. nov., isolated from soil.</title>
        <authorList>
            <person name="Curtis S.M."/>
            <person name="Norton I."/>
            <person name="Everest G.J."/>
            <person name="Meyers P.R."/>
        </authorList>
    </citation>
    <scope>NUCLEOTIDE SEQUENCE [LARGE SCALE GENOMIC DNA]</scope>
    <source>
        <strain evidence="2 3">KCTC 29219</strain>
    </source>
</reference>
<proteinExistence type="predicted"/>
<gene>
    <name evidence="2" type="ORF">E0H45_11575</name>
</gene>
<feature type="chain" id="PRO_5020532085" description="IPT/TIG domain-containing protein" evidence="1">
    <location>
        <begin position="27"/>
        <end position="348"/>
    </location>
</feature>
<keyword evidence="3" id="KW-1185">Reference proteome</keyword>
<comment type="caution">
    <text evidence="2">The sequence shown here is derived from an EMBL/GenBank/DDBJ whole genome shotgun (WGS) entry which is preliminary data.</text>
</comment>
<name>A0A4R0HKA3_9ACTN</name>
<keyword evidence="1" id="KW-0732">Signal</keyword>
<evidence type="ECO:0000313" key="2">
    <source>
        <dbReference type="EMBL" id="TCC11845.1"/>
    </source>
</evidence>
<organism evidence="2 3">
    <name type="scientific">Kribbella soli</name>
    <dbReference type="NCBI Taxonomy" id="1124743"/>
    <lineage>
        <taxon>Bacteria</taxon>
        <taxon>Bacillati</taxon>
        <taxon>Actinomycetota</taxon>
        <taxon>Actinomycetes</taxon>
        <taxon>Propionibacteriales</taxon>
        <taxon>Kribbellaceae</taxon>
        <taxon>Kribbella</taxon>
    </lineage>
</organism>
<dbReference type="Proteomes" id="UP000292346">
    <property type="component" value="Unassembled WGS sequence"/>
</dbReference>
<feature type="signal peptide" evidence="1">
    <location>
        <begin position="1"/>
        <end position="26"/>
    </location>
</feature>